<evidence type="ECO:0000313" key="2">
    <source>
        <dbReference type="EMBL" id="REE69571.1"/>
    </source>
</evidence>
<name>A0A3D9QW29_9BACL</name>
<dbReference type="SUPFAM" id="SSF51735">
    <property type="entry name" value="NAD(P)-binding Rossmann-fold domains"/>
    <property type="match status" value="1"/>
</dbReference>
<dbReference type="InterPro" id="IPR036291">
    <property type="entry name" value="NAD(P)-bd_dom_sf"/>
</dbReference>
<reference evidence="2 3" key="1">
    <citation type="submission" date="2018-08" db="EMBL/GenBank/DDBJ databases">
        <title>Genomic Encyclopedia of Type Strains, Phase III (KMG-III): the genomes of soil and plant-associated and newly described type strains.</title>
        <authorList>
            <person name="Whitman W."/>
        </authorList>
    </citation>
    <scope>NUCLEOTIDE SEQUENCE [LARGE SCALE GENOMIC DNA]</scope>
    <source>
        <strain evidence="2 3">CGMCC 1.10966</strain>
    </source>
</reference>
<organism evidence="2 3">
    <name type="scientific">Paenibacillus taihuensis</name>
    <dbReference type="NCBI Taxonomy" id="1156355"/>
    <lineage>
        <taxon>Bacteria</taxon>
        <taxon>Bacillati</taxon>
        <taxon>Bacillota</taxon>
        <taxon>Bacilli</taxon>
        <taxon>Bacillales</taxon>
        <taxon>Paenibacillaceae</taxon>
        <taxon>Paenibacillus</taxon>
    </lineage>
</organism>
<dbReference type="InterPro" id="IPR050177">
    <property type="entry name" value="Lipid_A_modif_metabolic_enz"/>
</dbReference>
<dbReference type="PANTHER" id="PTHR43245">
    <property type="entry name" value="BIFUNCTIONAL POLYMYXIN RESISTANCE PROTEIN ARNA"/>
    <property type="match status" value="1"/>
</dbReference>
<dbReference type="Proteomes" id="UP000256304">
    <property type="component" value="Unassembled WGS sequence"/>
</dbReference>
<gene>
    <name evidence="2" type="ORF">A8990_13336</name>
</gene>
<dbReference type="InterPro" id="IPR001509">
    <property type="entry name" value="Epimerase_deHydtase"/>
</dbReference>
<feature type="domain" description="NAD-dependent epimerase/dehydratase" evidence="1">
    <location>
        <begin position="3"/>
        <end position="217"/>
    </location>
</feature>
<keyword evidence="3" id="KW-1185">Reference proteome</keyword>
<sequence length="335" mass="37280">MRVVILGGTGNISTSIVRLLVAQGHEVTCYNRGQSGSDLPAGVRVINGDRKDRETFEQTMQQEQFDAAIDMISFDKEDAASSLRAFRGVKHFVQCSTVCTYGVDYDWMPVTEDHPLRPISGYGRGKAEADQLLLEAYYREGFPVTILKPSTTYGPQSGILRQVAWDFTWIDRILKGKPLLICGDGKALHSFMHVDDAAKAFAGVLGKAHCIGQTYNVVPRSFTTWEQHHKLAMKVLGREVELVGVSLDTLNSIDAGRFGICNEIFAHNVYYSSERLMRDVPEFVPTISLEEGMIEVFEAMKQGDRIPNSDNETWEDEIIEAHHRAFASLASAAKA</sequence>
<protein>
    <submittedName>
        <fullName evidence="2">Nucleoside-diphosphate-sugar epimerase</fullName>
    </submittedName>
</protein>
<dbReference type="RefSeq" id="WP_116191340.1">
    <property type="nucleotide sequence ID" value="NZ_QTTN01000033.1"/>
</dbReference>
<dbReference type="EMBL" id="QTTN01000033">
    <property type="protein sequence ID" value="REE69571.1"/>
    <property type="molecule type" value="Genomic_DNA"/>
</dbReference>
<dbReference type="OrthoDB" id="9776016at2"/>
<dbReference type="Pfam" id="PF01370">
    <property type="entry name" value="Epimerase"/>
    <property type="match status" value="1"/>
</dbReference>
<dbReference type="Gene3D" id="3.40.50.720">
    <property type="entry name" value="NAD(P)-binding Rossmann-like Domain"/>
    <property type="match status" value="1"/>
</dbReference>
<evidence type="ECO:0000259" key="1">
    <source>
        <dbReference type="Pfam" id="PF01370"/>
    </source>
</evidence>
<comment type="caution">
    <text evidence="2">The sequence shown here is derived from an EMBL/GenBank/DDBJ whole genome shotgun (WGS) entry which is preliminary data.</text>
</comment>
<accession>A0A3D9QW29</accession>
<evidence type="ECO:0000313" key="3">
    <source>
        <dbReference type="Proteomes" id="UP000256304"/>
    </source>
</evidence>
<proteinExistence type="predicted"/>
<dbReference type="AlphaFoldDB" id="A0A3D9QW29"/>